<dbReference type="PATRIC" id="fig|400092.3.peg.3211"/>
<evidence type="ECO:0000313" key="1">
    <source>
        <dbReference type="EMBL" id="AKD04111.1"/>
    </source>
</evidence>
<keyword evidence="2" id="KW-1185">Reference proteome</keyword>
<reference evidence="1 2" key="1">
    <citation type="journal article" date="2015" name="Sci. Rep.">
        <title>Unraveling adaptation of Pontibacter korlensis to radiation and infertility in desert through complete genome and comparative transcriptomic analysis.</title>
        <authorList>
            <person name="Dai J."/>
            <person name="Dai W."/>
            <person name="Qiu C."/>
            <person name="Yang Z."/>
            <person name="Zhang Y."/>
            <person name="Zhou M."/>
            <person name="Zhang L."/>
            <person name="Fang C."/>
            <person name="Gao Q."/>
            <person name="Yang Q."/>
            <person name="Li X."/>
            <person name="Wang Z."/>
            <person name="Wang Z."/>
            <person name="Jia Z."/>
            <person name="Chen X."/>
        </authorList>
    </citation>
    <scope>NUCLEOTIDE SEQUENCE [LARGE SCALE GENOMIC DNA]</scope>
    <source>
        <strain evidence="1 2">X14-1T</strain>
    </source>
</reference>
<dbReference type="STRING" id="400092.PKOR_14690"/>
<organism evidence="1 2">
    <name type="scientific">Pontibacter korlensis</name>
    <dbReference type="NCBI Taxonomy" id="400092"/>
    <lineage>
        <taxon>Bacteria</taxon>
        <taxon>Pseudomonadati</taxon>
        <taxon>Bacteroidota</taxon>
        <taxon>Cytophagia</taxon>
        <taxon>Cytophagales</taxon>
        <taxon>Hymenobacteraceae</taxon>
        <taxon>Pontibacter</taxon>
    </lineage>
</organism>
<protein>
    <recommendedName>
        <fullName evidence="3">DUF4905 domain-containing protein</fullName>
    </recommendedName>
</protein>
<dbReference type="Proteomes" id="UP000033109">
    <property type="component" value="Chromosome"/>
</dbReference>
<evidence type="ECO:0000313" key="2">
    <source>
        <dbReference type="Proteomes" id="UP000033109"/>
    </source>
</evidence>
<name>A0A0E3UY35_9BACT</name>
<dbReference type="Pfam" id="PF16248">
    <property type="entry name" value="DUF4905"/>
    <property type="match status" value="1"/>
</dbReference>
<dbReference type="OrthoDB" id="849670at2"/>
<dbReference type="HOGENOM" id="CLU_1077118_0_0_10"/>
<gene>
    <name evidence="1" type="ORF">PKOR_14690</name>
</gene>
<evidence type="ECO:0008006" key="3">
    <source>
        <dbReference type="Google" id="ProtNLM"/>
    </source>
</evidence>
<proteinExistence type="predicted"/>
<accession>A0A0E3UY35</accession>
<dbReference type="AlphaFoldDB" id="A0A0E3UY35"/>
<dbReference type="InterPro" id="IPR032595">
    <property type="entry name" value="DUF4905"/>
</dbReference>
<sequence>MWRMRLDSSTACLALEVRDPDLLLTSFYTLDTASLSLSHLDLPQTQAWWQGLEDAEHGLLYLHGYGNRQLGQHKGIAGYDEENKGKVWETAELAFYGIAKAGVLAYNPMQPEAPLQSLAPKTGMATGQSFTQQEAAEEVAHYSRTRYQDCLYPILYREGEAYFEQVRDFLREQLQVEPLQALEYAETETCLVISFYLEDTDGSLQNELAIFDLEGKLHQKVKIGSRLSGIGSDTFFIFKHNLYFILNKDILQVFRLLA</sequence>
<dbReference type="EMBL" id="CP009621">
    <property type="protein sequence ID" value="AKD04111.1"/>
    <property type="molecule type" value="Genomic_DNA"/>
</dbReference>
<dbReference type="KEGG" id="pko:PKOR_14690"/>